<dbReference type="RefSeq" id="WP_067419586.1">
    <property type="nucleotide sequence ID" value="NZ_LNTY01000055.1"/>
</dbReference>
<reference evidence="1 2" key="1">
    <citation type="submission" date="2015-11" db="EMBL/GenBank/DDBJ databases">
        <title>Genomic Taxonomy of the Vibrionaceae.</title>
        <authorList>
            <person name="Gomez-Gil B."/>
            <person name="Enciso-Ibarra J."/>
        </authorList>
    </citation>
    <scope>NUCLEOTIDE SEQUENCE [LARGE SCALE GENOMIC DNA]</scope>
    <source>
        <strain evidence="1 2">CAIM 912</strain>
    </source>
</reference>
<dbReference type="OrthoDB" id="5297568at2"/>
<comment type="caution">
    <text evidence="1">The sequence shown here is derived from an EMBL/GenBank/DDBJ whole genome shotgun (WGS) entry which is preliminary data.</text>
</comment>
<dbReference type="GO" id="GO:0003677">
    <property type="term" value="F:DNA binding"/>
    <property type="evidence" value="ECO:0007669"/>
    <property type="project" value="InterPro"/>
</dbReference>
<dbReference type="InterPro" id="IPR007459">
    <property type="entry name" value="DNA_pol3_chi"/>
</dbReference>
<dbReference type="InterPro" id="IPR036768">
    <property type="entry name" value="PolIII_chi_sf"/>
</dbReference>
<dbReference type="Gene3D" id="3.40.50.10110">
    <property type="entry name" value="DNA polymerase III subunit chi"/>
    <property type="match status" value="1"/>
</dbReference>
<dbReference type="PANTHER" id="PTHR38767">
    <property type="entry name" value="DNA POLYMERASE III SUBUNIT CHI"/>
    <property type="match status" value="1"/>
</dbReference>
<keyword evidence="2" id="KW-1185">Reference proteome</keyword>
<proteinExistence type="predicted"/>
<accession>A0A135I4I1</accession>
<dbReference type="EMBL" id="LNTY01000055">
    <property type="protein sequence ID" value="KXF80360.1"/>
    <property type="molecule type" value="Genomic_DNA"/>
</dbReference>
<protein>
    <submittedName>
        <fullName evidence="1">DNA polymerase III subunit chi</fullName>
    </submittedName>
</protein>
<dbReference type="Pfam" id="PF04364">
    <property type="entry name" value="DNA_pol3_chi"/>
    <property type="match status" value="1"/>
</dbReference>
<name>A0A135I4I1_9GAMM</name>
<dbReference type="AlphaFoldDB" id="A0A135I4I1"/>
<dbReference type="Proteomes" id="UP000070529">
    <property type="component" value="Unassembled WGS sequence"/>
</dbReference>
<dbReference type="STRING" id="294935.ATN88_11185"/>
<evidence type="ECO:0000313" key="2">
    <source>
        <dbReference type="Proteomes" id="UP000070529"/>
    </source>
</evidence>
<dbReference type="GO" id="GO:0032298">
    <property type="term" value="P:positive regulation of DNA-templated DNA replication initiation"/>
    <property type="evidence" value="ECO:0007669"/>
    <property type="project" value="TreeGrafter"/>
</dbReference>
<dbReference type="GO" id="GO:0003887">
    <property type="term" value="F:DNA-directed DNA polymerase activity"/>
    <property type="evidence" value="ECO:0007669"/>
    <property type="project" value="InterPro"/>
</dbReference>
<gene>
    <name evidence="1" type="ORF">ATN88_11185</name>
</gene>
<dbReference type="SUPFAM" id="SSF102400">
    <property type="entry name" value="DNA polymerase III chi subunit"/>
    <property type="match status" value="1"/>
</dbReference>
<organism evidence="1 2">
    <name type="scientific">Enterovibrio coralii</name>
    <dbReference type="NCBI Taxonomy" id="294935"/>
    <lineage>
        <taxon>Bacteria</taxon>
        <taxon>Pseudomonadati</taxon>
        <taxon>Pseudomonadota</taxon>
        <taxon>Gammaproteobacteria</taxon>
        <taxon>Vibrionales</taxon>
        <taxon>Vibrionaceae</taxon>
        <taxon>Enterovibrio</taxon>
    </lineage>
</organism>
<dbReference type="PANTHER" id="PTHR38767:SF1">
    <property type="entry name" value="DNA POLYMERASE III SUBUNIT CHI"/>
    <property type="match status" value="1"/>
</dbReference>
<sequence>MALATFYILDEKHDKPQQQMLETVCSLASQFCQQGMKVFITADSKAQAETIDEQLWQRSPDHFVPHNLIGEGPRGGTQVEIGWPGVRPAGHRNVLINLAEEAAIFAPSFAQVVDFVPCDETLKQQARERYKIYRMAGREMRTLAIEESSVI</sequence>
<dbReference type="GO" id="GO:0006260">
    <property type="term" value="P:DNA replication"/>
    <property type="evidence" value="ECO:0007669"/>
    <property type="project" value="InterPro"/>
</dbReference>
<evidence type="ECO:0000313" key="1">
    <source>
        <dbReference type="EMBL" id="KXF80360.1"/>
    </source>
</evidence>